<gene>
    <name evidence="17" type="ORF">IEG06_05125</name>
</gene>
<reference evidence="17 18" key="1">
    <citation type="submission" date="2020-09" db="EMBL/GenBank/DDBJ databases">
        <title>Bacillus nautilus sp. nov., Chryseoglobus crepusculi sp. nov, and Psychrobacter noctis sp. nov., isolated from deep-sea sponges from the equatorial Atlantic.</title>
        <authorList>
            <person name="Stennett H.L."/>
            <person name="Williams S.E."/>
        </authorList>
    </citation>
    <scope>NUCLEOTIDE SEQUENCE [LARGE SCALE GENOMIC DNA]</scope>
    <source>
        <strain evidence="17 18">28M-24</strain>
    </source>
</reference>
<comment type="function">
    <text evidence="1">Catalyzes the phosphorylation of riboflavin to FMN followed by the adenylation of FMN to FAD.</text>
</comment>
<comment type="pathway">
    <text evidence="3 15">Cofactor biosynthesis; FMN biosynthesis; FMN from riboflavin (ATP route): step 1/1.</text>
</comment>
<evidence type="ECO:0000256" key="13">
    <source>
        <dbReference type="ARBA" id="ARBA00047880"/>
    </source>
</evidence>
<dbReference type="SUPFAM" id="SSF82114">
    <property type="entry name" value="Riboflavin kinase-like"/>
    <property type="match status" value="1"/>
</dbReference>
<keyword evidence="8 15" id="KW-0547">Nucleotide-binding</keyword>
<evidence type="ECO:0000256" key="1">
    <source>
        <dbReference type="ARBA" id="ARBA00002121"/>
    </source>
</evidence>
<dbReference type="PANTHER" id="PTHR22749:SF6">
    <property type="entry name" value="RIBOFLAVIN KINASE"/>
    <property type="match status" value="1"/>
</dbReference>
<evidence type="ECO:0000256" key="5">
    <source>
        <dbReference type="ARBA" id="ARBA00022643"/>
    </source>
</evidence>
<evidence type="ECO:0000313" key="18">
    <source>
        <dbReference type="Proteomes" id="UP000627521"/>
    </source>
</evidence>
<comment type="catalytic activity">
    <reaction evidence="14 15">
        <text>FMN + ATP + H(+) = FAD + diphosphate</text>
        <dbReference type="Rhea" id="RHEA:17237"/>
        <dbReference type="ChEBI" id="CHEBI:15378"/>
        <dbReference type="ChEBI" id="CHEBI:30616"/>
        <dbReference type="ChEBI" id="CHEBI:33019"/>
        <dbReference type="ChEBI" id="CHEBI:57692"/>
        <dbReference type="ChEBI" id="CHEBI:58210"/>
        <dbReference type="EC" id="2.7.7.2"/>
    </reaction>
</comment>
<dbReference type="RefSeq" id="WP_191101077.1">
    <property type="nucleotide sequence ID" value="NZ_JACXXH010000002.1"/>
</dbReference>
<dbReference type="NCBIfam" id="TIGR00083">
    <property type="entry name" value="ribF"/>
    <property type="match status" value="1"/>
</dbReference>
<keyword evidence="5 15" id="KW-0288">FMN</keyword>
<sequence length="304" mass="34670">MKTNQTQNTVLTIGTFDGVHIGHQKIIKRLVEVANNKGLQPSLLTFFPHPRMVLQKDANIKLINTISEKELLLKRFGITNLVVKKFTKDFSRLTAEAFVEDILVDQLKAKHVIIGYDHHFGRNRNANINDLRQFGEQFDFDVEEISMQDINDVAISSTKIRAALNDGDIKTANTYLGYNFMLTGTIVKGKGIGKTINYPTANLKIEETYKLIPKQGVYIVQAIIDNVLEFGMMNIGINPTVSGTDQSIEIHFFNLNKSLYDKKLSVQLLHRLRDEQKFDSLDLLKRQLEIDNHNASEFLKTYDK</sequence>
<evidence type="ECO:0000256" key="11">
    <source>
        <dbReference type="ARBA" id="ARBA00022840"/>
    </source>
</evidence>
<dbReference type="GO" id="GO:0008531">
    <property type="term" value="F:riboflavin kinase activity"/>
    <property type="evidence" value="ECO:0007669"/>
    <property type="project" value="UniProtKB-EC"/>
</dbReference>
<proteinExistence type="inferred from homology"/>
<dbReference type="Pfam" id="PF01687">
    <property type="entry name" value="Flavokinase"/>
    <property type="match status" value="1"/>
</dbReference>
<dbReference type="Proteomes" id="UP000627521">
    <property type="component" value="Unassembled WGS sequence"/>
</dbReference>
<dbReference type="InterPro" id="IPR014729">
    <property type="entry name" value="Rossmann-like_a/b/a_fold"/>
</dbReference>
<comment type="similarity">
    <text evidence="15">Belongs to the ribF family.</text>
</comment>
<evidence type="ECO:0000256" key="14">
    <source>
        <dbReference type="ARBA" id="ARBA00049494"/>
    </source>
</evidence>
<keyword evidence="9 15" id="KW-0418">Kinase</keyword>
<dbReference type="NCBIfam" id="NF004160">
    <property type="entry name" value="PRK05627.1-3"/>
    <property type="match status" value="1"/>
</dbReference>
<keyword evidence="10 15" id="KW-0274">FAD</keyword>
<evidence type="ECO:0000256" key="2">
    <source>
        <dbReference type="ARBA" id="ARBA00004726"/>
    </source>
</evidence>
<keyword evidence="12" id="KW-0511">Multifunctional enzyme</keyword>
<dbReference type="Pfam" id="PF06574">
    <property type="entry name" value="FAD_syn"/>
    <property type="match status" value="1"/>
</dbReference>
<dbReference type="GO" id="GO:0003919">
    <property type="term" value="F:FMN adenylyltransferase activity"/>
    <property type="evidence" value="ECO:0007669"/>
    <property type="project" value="UniProtKB-EC"/>
</dbReference>
<dbReference type="PIRSF" id="PIRSF004491">
    <property type="entry name" value="FAD_Synth"/>
    <property type="match status" value="1"/>
</dbReference>
<feature type="domain" description="Riboflavin kinase" evidence="16">
    <location>
        <begin position="175"/>
        <end position="300"/>
    </location>
</feature>
<dbReference type="InterPro" id="IPR015864">
    <property type="entry name" value="FAD_synthase"/>
</dbReference>
<keyword evidence="7 15" id="KW-0548">Nucleotidyltransferase</keyword>
<evidence type="ECO:0000256" key="15">
    <source>
        <dbReference type="PIRNR" id="PIRNR004491"/>
    </source>
</evidence>
<dbReference type="EC" id="2.7.1.26" evidence="15"/>
<comment type="catalytic activity">
    <reaction evidence="13 15">
        <text>riboflavin + ATP = FMN + ADP + H(+)</text>
        <dbReference type="Rhea" id="RHEA:14357"/>
        <dbReference type="ChEBI" id="CHEBI:15378"/>
        <dbReference type="ChEBI" id="CHEBI:30616"/>
        <dbReference type="ChEBI" id="CHEBI:57986"/>
        <dbReference type="ChEBI" id="CHEBI:58210"/>
        <dbReference type="ChEBI" id="CHEBI:456216"/>
        <dbReference type="EC" id="2.7.1.26"/>
    </reaction>
</comment>
<comment type="pathway">
    <text evidence="2 15">Cofactor biosynthesis; FAD biosynthesis; FAD from FMN: step 1/1.</text>
</comment>
<dbReference type="Gene3D" id="3.40.50.620">
    <property type="entry name" value="HUPs"/>
    <property type="match status" value="1"/>
</dbReference>
<keyword evidence="6 15" id="KW-0808">Transferase</keyword>
<name>A0ABR8LX50_9FLAO</name>
<dbReference type="InterPro" id="IPR002606">
    <property type="entry name" value="Riboflavin_kinase_bac"/>
</dbReference>
<dbReference type="InterPro" id="IPR015865">
    <property type="entry name" value="Riboflavin_kinase_bac/euk"/>
</dbReference>
<keyword evidence="18" id="KW-1185">Reference proteome</keyword>
<dbReference type="Gene3D" id="2.40.30.30">
    <property type="entry name" value="Riboflavin kinase-like"/>
    <property type="match status" value="1"/>
</dbReference>
<dbReference type="InterPro" id="IPR023468">
    <property type="entry name" value="Riboflavin_kinase"/>
</dbReference>
<evidence type="ECO:0000313" key="17">
    <source>
        <dbReference type="EMBL" id="MBD3862822.1"/>
    </source>
</evidence>
<organism evidence="17 18">
    <name type="scientific">Olleya marilimosa</name>
    <dbReference type="NCBI Taxonomy" id="272164"/>
    <lineage>
        <taxon>Bacteria</taxon>
        <taxon>Pseudomonadati</taxon>
        <taxon>Bacteroidota</taxon>
        <taxon>Flavobacteriia</taxon>
        <taxon>Flavobacteriales</taxon>
        <taxon>Flavobacteriaceae</taxon>
    </lineage>
</organism>
<evidence type="ECO:0000256" key="7">
    <source>
        <dbReference type="ARBA" id="ARBA00022695"/>
    </source>
</evidence>
<evidence type="ECO:0000256" key="10">
    <source>
        <dbReference type="ARBA" id="ARBA00022827"/>
    </source>
</evidence>
<accession>A0ABR8LX50</accession>
<evidence type="ECO:0000256" key="12">
    <source>
        <dbReference type="ARBA" id="ARBA00023268"/>
    </source>
</evidence>
<dbReference type="CDD" id="cd02064">
    <property type="entry name" value="FAD_synthetase_N"/>
    <property type="match status" value="1"/>
</dbReference>
<protein>
    <recommendedName>
        <fullName evidence="15">Riboflavin biosynthesis protein</fullName>
    </recommendedName>
    <domain>
        <recommendedName>
            <fullName evidence="15">Riboflavin kinase</fullName>
            <ecNumber evidence="15">2.7.1.26</ecNumber>
        </recommendedName>
        <alternativeName>
            <fullName evidence="15">Flavokinase</fullName>
        </alternativeName>
    </domain>
    <domain>
        <recommendedName>
            <fullName evidence="15">FMN adenylyltransferase</fullName>
            <ecNumber evidence="15">2.7.7.2</ecNumber>
        </recommendedName>
        <alternativeName>
            <fullName evidence="15">FAD pyrophosphorylase</fullName>
        </alternativeName>
        <alternativeName>
            <fullName evidence="15">FAD synthase</fullName>
        </alternativeName>
    </domain>
</protein>
<keyword evidence="4 15" id="KW-0285">Flavoprotein</keyword>
<evidence type="ECO:0000256" key="8">
    <source>
        <dbReference type="ARBA" id="ARBA00022741"/>
    </source>
</evidence>
<dbReference type="EMBL" id="JACXXH010000002">
    <property type="protein sequence ID" value="MBD3862822.1"/>
    <property type="molecule type" value="Genomic_DNA"/>
</dbReference>
<dbReference type="NCBIfam" id="NF004162">
    <property type="entry name" value="PRK05627.1-5"/>
    <property type="match status" value="1"/>
</dbReference>
<comment type="caution">
    <text evidence="17">The sequence shown here is derived from an EMBL/GenBank/DDBJ whole genome shotgun (WGS) entry which is preliminary data.</text>
</comment>
<dbReference type="SUPFAM" id="SSF52374">
    <property type="entry name" value="Nucleotidylyl transferase"/>
    <property type="match status" value="1"/>
</dbReference>
<dbReference type="SMART" id="SM00904">
    <property type="entry name" value="Flavokinase"/>
    <property type="match status" value="1"/>
</dbReference>
<evidence type="ECO:0000256" key="9">
    <source>
        <dbReference type="ARBA" id="ARBA00022777"/>
    </source>
</evidence>
<evidence type="ECO:0000256" key="4">
    <source>
        <dbReference type="ARBA" id="ARBA00022630"/>
    </source>
</evidence>
<evidence type="ECO:0000259" key="16">
    <source>
        <dbReference type="SMART" id="SM00904"/>
    </source>
</evidence>
<keyword evidence="11 15" id="KW-0067">ATP-binding</keyword>
<dbReference type="PANTHER" id="PTHR22749">
    <property type="entry name" value="RIBOFLAVIN KINASE/FMN ADENYLYLTRANSFERASE"/>
    <property type="match status" value="1"/>
</dbReference>
<dbReference type="InterPro" id="IPR023465">
    <property type="entry name" value="Riboflavin_kinase_dom_sf"/>
</dbReference>
<evidence type="ECO:0000256" key="3">
    <source>
        <dbReference type="ARBA" id="ARBA00005201"/>
    </source>
</evidence>
<evidence type="ECO:0000256" key="6">
    <source>
        <dbReference type="ARBA" id="ARBA00022679"/>
    </source>
</evidence>
<dbReference type="EC" id="2.7.7.2" evidence="15"/>